<evidence type="ECO:0000259" key="7">
    <source>
        <dbReference type="Pfam" id="PF01266"/>
    </source>
</evidence>
<feature type="binding site" evidence="6">
    <location>
        <position position="350"/>
    </location>
    <ligand>
        <name>D-dopa</name>
        <dbReference type="ChEBI" id="CHEBI:149689"/>
    </ligand>
</feature>
<dbReference type="Gene3D" id="3.40.50.720">
    <property type="entry name" value="NAD(P)-binding Rossmann-like Domain"/>
    <property type="match status" value="1"/>
</dbReference>
<evidence type="ECO:0000256" key="4">
    <source>
        <dbReference type="ARBA" id="ARBA00022827"/>
    </source>
</evidence>
<dbReference type="GO" id="GO:0003884">
    <property type="term" value="F:D-amino-acid oxidase activity"/>
    <property type="evidence" value="ECO:0007669"/>
    <property type="project" value="InterPro"/>
</dbReference>
<comment type="similarity">
    <text evidence="2">Belongs to the DAMOX/DASOX family.</text>
</comment>
<evidence type="ECO:0000256" key="1">
    <source>
        <dbReference type="ARBA" id="ARBA00001974"/>
    </source>
</evidence>
<dbReference type="InterPro" id="IPR006076">
    <property type="entry name" value="FAD-dep_OxRdtase"/>
</dbReference>
<dbReference type="SUPFAM" id="SSF54373">
    <property type="entry name" value="FAD-linked reductases, C-terminal domain"/>
    <property type="match status" value="1"/>
</dbReference>
<keyword evidence="3" id="KW-0285">Flavoprotein</keyword>
<dbReference type="InterPro" id="IPR023209">
    <property type="entry name" value="DAO"/>
</dbReference>
<reference evidence="8" key="1">
    <citation type="journal article" date="2023" name="IMA Fungus">
        <title>Comparative genomic study of the Penicillium genus elucidates a diverse pangenome and 15 lateral gene transfer events.</title>
        <authorList>
            <person name="Petersen C."/>
            <person name="Sorensen T."/>
            <person name="Nielsen M.R."/>
            <person name="Sondergaard T.E."/>
            <person name="Sorensen J.L."/>
            <person name="Fitzpatrick D.A."/>
            <person name="Frisvad J.C."/>
            <person name="Nielsen K.L."/>
        </authorList>
    </citation>
    <scope>NUCLEOTIDE SEQUENCE</scope>
    <source>
        <strain evidence="8">IBT 15450</strain>
    </source>
</reference>
<dbReference type="GO" id="GO:0005737">
    <property type="term" value="C:cytoplasm"/>
    <property type="evidence" value="ECO:0007669"/>
    <property type="project" value="TreeGrafter"/>
</dbReference>
<feature type="binding site" evidence="6">
    <location>
        <position position="390"/>
    </location>
    <ligand>
        <name>D-dopa</name>
        <dbReference type="ChEBI" id="CHEBI:149689"/>
    </ligand>
</feature>
<dbReference type="Proteomes" id="UP001219568">
    <property type="component" value="Unassembled WGS sequence"/>
</dbReference>
<evidence type="ECO:0000313" key="9">
    <source>
        <dbReference type="Proteomes" id="UP001219568"/>
    </source>
</evidence>
<accession>A0AAD6IBM9</accession>
<evidence type="ECO:0000256" key="2">
    <source>
        <dbReference type="ARBA" id="ARBA00006730"/>
    </source>
</evidence>
<evidence type="ECO:0000313" key="8">
    <source>
        <dbReference type="EMBL" id="KAJ6038661.1"/>
    </source>
</evidence>
<keyword evidence="5" id="KW-0560">Oxidoreductase</keyword>
<dbReference type="GO" id="GO:0019478">
    <property type="term" value="P:D-amino acid catabolic process"/>
    <property type="evidence" value="ECO:0007669"/>
    <property type="project" value="TreeGrafter"/>
</dbReference>
<feature type="binding site" evidence="6">
    <location>
        <position position="237"/>
    </location>
    <ligand>
        <name>FAD</name>
        <dbReference type="ChEBI" id="CHEBI:57692"/>
    </ligand>
</feature>
<dbReference type="AlphaFoldDB" id="A0AAD6IBM9"/>
<name>A0AAD6IBM9_PENCN</name>
<feature type="binding site" evidence="6">
    <location>
        <begin position="72"/>
        <end position="73"/>
    </location>
    <ligand>
        <name>FAD</name>
        <dbReference type="ChEBI" id="CHEBI:57692"/>
    </ligand>
</feature>
<dbReference type="SUPFAM" id="SSF51971">
    <property type="entry name" value="Nucleotide-binding domain"/>
    <property type="match status" value="1"/>
</dbReference>
<reference evidence="8" key="2">
    <citation type="submission" date="2023-01" db="EMBL/GenBank/DDBJ databases">
        <authorList>
            <person name="Petersen C."/>
        </authorList>
    </citation>
    <scope>NUCLEOTIDE SEQUENCE</scope>
    <source>
        <strain evidence="8">IBT 15450</strain>
    </source>
</reference>
<evidence type="ECO:0000256" key="6">
    <source>
        <dbReference type="PIRSR" id="PIRSR000189-1"/>
    </source>
</evidence>
<dbReference type="PANTHER" id="PTHR11530">
    <property type="entry name" value="D-AMINO ACID OXIDASE"/>
    <property type="match status" value="1"/>
</dbReference>
<proteinExistence type="inferred from homology"/>
<dbReference type="PANTHER" id="PTHR11530:SF25">
    <property type="entry name" value="FAD DEPENDENT OXIDOREDUCTASE DOMAIN-CONTAINING PROTEIN"/>
    <property type="match status" value="1"/>
</dbReference>
<evidence type="ECO:0000256" key="3">
    <source>
        <dbReference type="ARBA" id="ARBA00022630"/>
    </source>
</evidence>
<gene>
    <name evidence="8" type="ORF">N7460_007378</name>
</gene>
<protein>
    <submittedName>
        <fullName evidence="8">FAD dependent oxidoreductase</fullName>
    </submittedName>
</protein>
<dbReference type="Gene3D" id="3.30.9.10">
    <property type="entry name" value="D-Amino Acid Oxidase, subunit A, domain 2"/>
    <property type="match status" value="1"/>
</dbReference>
<organism evidence="8 9">
    <name type="scientific">Penicillium canescens</name>
    <dbReference type="NCBI Taxonomy" id="5083"/>
    <lineage>
        <taxon>Eukaryota</taxon>
        <taxon>Fungi</taxon>
        <taxon>Dikarya</taxon>
        <taxon>Ascomycota</taxon>
        <taxon>Pezizomycotina</taxon>
        <taxon>Eurotiomycetes</taxon>
        <taxon>Eurotiomycetidae</taxon>
        <taxon>Eurotiales</taxon>
        <taxon>Aspergillaceae</taxon>
        <taxon>Penicillium</taxon>
    </lineage>
</organism>
<sequence length="441" mass="48812">MPQHRAPPLMLGENLSLATDALKAAGTSSSTVLIVGGGVTGLVTAWVLLDRGYHVTIVSKEWASWTKAQRLTSQIAGALWEYPPAVCGQHTDNVSLYNSKRWCMVAYQIWDTIASDPEMAALSGVRMRRSHFFFPNAVEDDPAQLQKMEEIQKSGIRGFIRDRHLLRVPDVNSAYGVVDAYEHLAPIIDTDRAMKWLMELVQAKGARLVTEYIRGDLFAQENALLERFGANVIVNATGLAGAETAGDKSCYPIRGALIRVINDGADFPKINQAMTITADAAHDANEIVFIVPRNDNILLLGGIAESHEWNLDHTIDTPIVKRMRKRCEAFFPQLKKARVDPEYPLVQGLRPFRGKNVRVERELRRKRVVWNGNMSKLIPSRIVHSYGQGGAGWSLSFGCAADVADLVAEALQDLDAVPMAMAEESMDDETSGVQQTYKARL</sequence>
<comment type="cofactor">
    <cofactor evidence="1 6">
        <name>FAD</name>
        <dbReference type="ChEBI" id="CHEBI:57692"/>
    </cofactor>
</comment>
<keyword evidence="4 6" id="KW-0274">FAD</keyword>
<dbReference type="PIRSF" id="PIRSF000189">
    <property type="entry name" value="D-aa_oxidase"/>
    <property type="match status" value="1"/>
</dbReference>
<keyword evidence="9" id="KW-1185">Reference proteome</keyword>
<feature type="domain" description="FAD dependent oxidoreductase" evidence="7">
    <location>
        <begin position="32"/>
        <end position="406"/>
    </location>
</feature>
<dbReference type="Pfam" id="PF01266">
    <property type="entry name" value="DAO"/>
    <property type="match status" value="1"/>
</dbReference>
<dbReference type="GO" id="GO:0071949">
    <property type="term" value="F:FAD binding"/>
    <property type="evidence" value="ECO:0007669"/>
    <property type="project" value="InterPro"/>
</dbReference>
<dbReference type="EMBL" id="JAQJZL010000008">
    <property type="protein sequence ID" value="KAJ6038661.1"/>
    <property type="molecule type" value="Genomic_DNA"/>
</dbReference>
<evidence type="ECO:0000256" key="5">
    <source>
        <dbReference type="ARBA" id="ARBA00023002"/>
    </source>
</evidence>
<comment type="caution">
    <text evidence="8">The sequence shown here is derived from an EMBL/GenBank/DDBJ whole genome shotgun (WGS) entry which is preliminary data.</text>
</comment>